<accession>A0A7S0X7E8</accession>
<dbReference type="EMBL" id="HBFC01015127">
    <property type="protein sequence ID" value="CAD8706198.1"/>
    <property type="molecule type" value="Transcribed_RNA"/>
</dbReference>
<dbReference type="AlphaFoldDB" id="A0A7S0X7E8"/>
<sequence length="241" mass="25282">MHNGLIRTMKAAYVVDEGDLTVIRPGIYCRERQLRDFSYAAGLPVINENCPACFEAPKERHHIKKLLAREEAMFPSLYPSLRKALIPLLDPAAMDLLAAVQRTVEEASEGTRRAMRQRGGLRKNTADKDGTKTNGPSSVASVSVEAGVDGGASGDTDAPRERDGTCSLSEATEAELLAELVRRRKAVRVGGGQPSSKVNSSIPGPGASTSAGTDRTSDEPREAPAANSHDGGDGGGGGDGG</sequence>
<name>A0A7S0X7E8_9CHLO</name>
<evidence type="ECO:0000313" key="2">
    <source>
        <dbReference type="EMBL" id="CAD8706198.1"/>
    </source>
</evidence>
<gene>
    <name evidence="2" type="ORF">MANT1106_LOCUS8881</name>
</gene>
<feature type="region of interest" description="Disordered" evidence="1">
    <location>
        <begin position="187"/>
        <end position="241"/>
    </location>
</feature>
<reference evidence="2" key="1">
    <citation type="submission" date="2021-01" db="EMBL/GenBank/DDBJ databases">
        <authorList>
            <person name="Corre E."/>
            <person name="Pelletier E."/>
            <person name="Niang G."/>
            <person name="Scheremetjew M."/>
            <person name="Finn R."/>
            <person name="Kale V."/>
            <person name="Holt S."/>
            <person name="Cochrane G."/>
            <person name="Meng A."/>
            <person name="Brown T."/>
            <person name="Cohen L."/>
        </authorList>
    </citation>
    <scope>NUCLEOTIDE SEQUENCE</scope>
    <source>
        <strain evidence="2">SL-175</strain>
    </source>
</reference>
<feature type="compositionally biased region" description="Low complexity" evidence="1">
    <location>
        <begin position="135"/>
        <end position="147"/>
    </location>
</feature>
<dbReference type="PANTHER" id="PTHR43686:SF1">
    <property type="entry name" value="AMINOTRAN_5 DOMAIN-CONTAINING PROTEIN"/>
    <property type="match status" value="1"/>
</dbReference>
<dbReference type="PANTHER" id="PTHR43686">
    <property type="entry name" value="SULFURTRANSFERASE-RELATED"/>
    <property type="match status" value="1"/>
</dbReference>
<protein>
    <recommendedName>
        <fullName evidence="3">tRNA(Ile)-lysidine/2-thiocytidine synthase N-terminal domain-containing protein</fullName>
    </recommendedName>
</protein>
<evidence type="ECO:0000256" key="1">
    <source>
        <dbReference type="SAM" id="MobiDB-lite"/>
    </source>
</evidence>
<organism evidence="2">
    <name type="scientific">Mantoniella antarctica</name>
    <dbReference type="NCBI Taxonomy" id="81844"/>
    <lineage>
        <taxon>Eukaryota</taxon>
        <taxon>Viridiplantae</taxon>
        <taxon>Chlorophyta</taxon>
        <taxon>Mamiellophyceae</taxon>
        <taxon>Mamiellales</taxon>
        <taxon>Mamiellaceae</taxon>
        <taxon>Mantoniella</taxon>
    </lineage>
</organism>
<proteinExistence type="predicted"/>
<feature type="region of interest" description="Disordered" evidence="1">
    <location>
        <begin position="105"/>
        <end position="170"/>
    </location>
</feature>
<dbReference type="InterPro" id="IPR014729">
    <property type="entry name" value="Rossmann-like_a/b/a_fold"/>
</dbReference>
<dbReference type="Gene3D" id="3.40.50.620">
    <property type="entry name" value="HUPs"/>
    <property type="match status" value="1"/>
</dbReference>
<dbReference type="SUPFAM" id="SSF52402">
    <property type="entry name" value="Adenine nucleotide alpha hydrolases-like"/>
    <property type="match status" value="1"/>
</dbReference>
<evidence type="ECO:0008006" key="3">
    <source>
        <dbReference type="Google" id="ProtNLM"/>
    </source>
</evidence>
<feature type="compositionally biased region" description="Polar residues" evidence="1">
    <location>
        <begin position="194"/>
        <end position="214"/>
    </location>
</feature>